<dbReference type="RefSeq" id="WP_015614573.1">
    <property type="nucleotide sequence ID" value="NC_021182.1"/>
</dbReference>
<dbReference type="PATRIC" id="fig|86416.3.peg.1261"/>
<keyword evidence="1" id="KW-0812">Transmembrane</keyword>
<protein>
    <recommendedName>
        <fullName evidence="4">Histidine kinase N-terminal 7TM region domain-containing protein</fullName>
    </recommendedName>
</protein>
<dbReference type="OrthoDB" id="1905979at2"/>
<evidence type="ECO:0000313" key="2">
    <source>
        <dbReference type="EMBL" id="AGK96250.1"/>
    </source>
</evidence>
<reference evidence="2 3" key="1">
    <citation type="submission" date="2012-01" db="EMBL/GenBank/DDBJ databases">
        <title>Complete sequence of chromosome of Clostridium pasteurianum BC1.</title>
        <authorList>
            <consortium name="US DOE Joint Genome Institute"/>
            <person name="Lucas S."/>
            <person name="Han J."/>
            <person name="Lapidus A."/>
            <person name="Cheng J.-F."/>
            <person name="Goodwin L."/>
            <person name="Pitluck S."/>
            <person name="Peters L."/>
            <person name="Mikhailova N."/>
            <person name="Teshima H."/>
            <person name="Detter J.C."/>
            <person name="Han C."/>
            <person name="Tapia R."/>
            <person name="Land M."/>
            <person name="Hauser L."/>
            <person name="Kyrpides N."/>
            <person name="Ivanova N."/>
            <person name="Pagani I."/>
            <person name="Dunn J."/>
            <person name="Taghavi S."/>
            <person name="Francis A."/>
            <person name="van der Lelie D."/>
            <person name="Woyke T."/>
        </authorList>
    </citation>
    <scope>NUCLEOTIDE SEQUENCE [LARGE SCALE GENOMIC DNA]</scope>
    <source>
        <strain evidence="2 3">BC1</strain>
    </source>
</reference>
<organism evidence="2 3">
    <name type="scientific">Clostridium pasteurianum BC1</name>
    <dbReference type="NCBI Taxonomy" id="86416"/>
    <lineage>
        <taxon>Bacteria</taxon>
        <taxon>Bacillati</taxon>
        <taxon>Bacillota</taxon>
        <taxon>Clostridia</taxon>
        <taxon>Eubacteriales</taxon>
        <taxon>Clostridiaceae</taxon>
        <taxon>Clostridium</taxon>
    </lineage>
</organism>
<feature type="transmembrane region" description="Helical" evidence="1">
    <location>
        <begin position="6"/>
        <end position="25"/>
    </location>
</feature>
<dbReference type="Proteomes" id="UP000013523">
    <property type="component" value="Chromosome"/>
</dbReference>
<dbReference type="KEGG" id="cpas:Clopa_1261"/>
<evidence type="ECO:0008006" key="4">
    <source>
        <dbReference type="Google" id="ProtNLM"/>
    </source>
</evidence>
<dbReference type="eggNOG" id="ENOG502ZUV2">
    <property type="taxonomic scope" value="Bacteria"/>
</dbReference>
<keyword evidence="3" id="KW-1185">Reference proteome</keyword>
<evidence type="ECO:0000313" key="3">
    <source>
        <dbReference type="Proteomes" id="UP000013523"/>
    </source>
</evidence>
<name>R4K9D0_CLOPA</name>
<dbReference type="HOGENOM" id="CLU_110614_0_0_9"/>
<dbReference type="STRING" id="86416.Clopa_1261"/>
<keyword evidence="1" id="KW-1133">Transmembrane helix</keyword>
<feature type="transmembrane region" description="Helical" evidence="1">
    <location>
        <begin position="168"/>
        <end position="189"/>
    </location>
</feature>
<feature type="transmembrane region" description="Helical" evidence="1">
    <location>
        <begin position="67"/>
        <end position="87"/>
    </location>
</feature>
<gene>
    <name evidence="2" type="ORF">Clopa_1261</name>
</gene>
<sequence>MMVYIYLILLLLVLLSVLFGIGLCLKGPKKIRALSSIVLIFLLLRYISLFIMYINNNLSYMYIMKSVYFLHFVCIPISGAIILYILLRRDRINFLHITLGALAFIIIYFFMFSKVTVYISMINDSSLGYSMNLQHNFWYIDIIYLVINMFFLMLAINAISNSNINKMGIILVVCSALCTTVAIILPYIGIEIMPQYIWGEFMWISTLNYCLHKVKKR</sequence>
<dbReference type="AlphaFoldDB" id="R4K9D0"/>
<accession>R4K9D0</accession>
<dbReference type="EMBL" id="CP003261">
    <property type="protein sequence ID" value="AGK96250.1"/>
    <property type="molecule type" value="Genomic_DNA"/>
</dbReference>
<feature type="transmembrane region" description="Helical" evidence="1">
    <location>
        <begin position="37"/>
        <end position="55"/>
    </location>
</feature>
<keyword evidence="1" id="KW-0472">Membrane</keyword>
<proteinExistence type="predicted"/>
<feature type="transmembrane region" description="Helical" evidence="1">
    <location>
        <begin position="94"/>
        <end position="117"/>
    </location>
</feature>
<evidence type="ECO:0000256" key="1">
    <source>
        <dbReference type="SAM" id="Phobius"/>
    </source>
</evidence>
<feature type="transmembrane region" description="Helical" evidence="1">
    <location>
        <begin position="137"/>
        <end position="156"/>
    </location>
</feature>